<accession>A0A9Q1FRU9</accession>
<dbReference type="AlphaFoldDB" id="A0A9Q1FRU9"/>
<dbReference type="Proteomes" id="UP001152622">
    <property type="component" value="Chromosome 4"/>
</dbReference>
<keyword evidence="3" id="KW-1185">Reference proteome</keyword>
<evidence type="ECO:0000259" key="1">
    <source>
        <dbReference type="PROSITE" id="PS51457"/>
    </source>
</evidence>
<evidence type="ECO:0000313" key="3">
    <source>
        <dbReference type="Proteomes" id="UP001152622"/>
    </source>
</evidence>
<dbReference type="Gene3D" id="1.10.10.2590">
    <property type="entry name" value="BEN domain"/>
    <property type="match status" value="1"/>
</dbReference>
<evidence type="ECO:0000313" key="2">
    <source>
        <dbReference type="EMBL" id="KAJ8365065.1"/>
    </source>
</evidence>
<organism evidence="2 3">
    <name type="scientific">Synaphobranchus kaupii</name>
    <name type="common">Kaup's arrowtooth eel</name>
    <dbReference type="NCBI Taxonomy" id="118154"/>
    <lineage>
        <taxon>Eukaryota</taxon>
        <taxon>Metazoa</taxon>
        <taxon>Chordata</taxon>
        <taxon>Craniata</taxon>
        <taxon>Vertebrata</taxon>
        <taxon>Euteleostomi</taxon>
        <taxon>Actinopterygii</taxon>
        <taxon>Neopterygii</taxon>
        <taxon>Teleostei</taxon>
        <taxon>Anguilliformes</taxon>
        <taxon>Synaphobranchidae</taxon>
        <taxon>Synaphobranchus</taxon>
    </lineage>
</organism>
<dbReference type="OrthoDB" id="8186171at2759"/>
<dbReference type="EMBL" id="JAINUF010000004">
    <property type="protein sequence ID" value="KAJ8365065.1"/>
    <property type="molecule type" value="Genomic_DNA"/>
</dbReference>
<gene>
    <name evidence="2" type="ORF">SKAU_G00138960</name>
</gene>
<dbReference type="InterPro" id="IPR018379">
    <property type="entry name" value="BEN_domain"/>
</dbReference>
<name>A0A9Q1FRU9_SYNKA</name>
<dbReference type="PROSITE" id="PS51457">
    <property type="entry name" value="BEN"/>
    <property type="match status" value="1"/>
</dbReference>
<sequence>MALDLATLVFGKDTLSRSTLTGKGKNSEVKEQLDAETVGTIIDHNGERHIPWPEVSEIRNLLLCKCNNE</sequence>
<reference evidence="2" key="1">
    <citation type="journal article" date="2023" name="Science">
        <title>Genome structures resolve the early diversification of teleost fishes.</title>
        <authorList>
            <person name="Parey E."/>
            <person name="Louis A."/>
            <person name="Montfort J."/>
            <person name="Bouchez O."/>
            <person name="Roques C."/>
            <person name="Iampietro C."/>
            <person name="Lluch J."/>
            <person name="Castinel A."/>
            <person name="Donnadieu C."/>
            <person name="Desvignes T."/>
            <person name="Floi Bucao C."/>
            <person name="Jouanno E."/>
            <person name="Wen M."/>
            <person name="Mejri S."/>
            <person name="Dirks R."/>
            <person name="Jansen H."/>
            <person name="Henkel C."/>
            <person name="Chen W.J."/>
            <person name="Zahm M."/>
            <person name="Cabau C."/>
            <person name="Klopp C."/>
            <person name="Thompson A.W."/>
            <person name="Robinson-Rechavi M."/>
            <person name="Braasch I."/>
            <person name="Lecointre G."/>
            <person name="Bobe J."/>
            <person name="Postlethwait J.H."/>
            <person name="Berthelot C."/>
            <person name="Roest Crollius H."/>
            <person name="Guiguen Y."/>
        </authorList>
    </citation>
    <scope>NUCLEOTIDE SEQUENCE</scope>
    <source>
        <strain evidence="2">WJC10195</strain>
    </source>
</reference>
<dbReference type="GO" id="GO:0003677">
    <property type="term" value="F:DNA binding"/>
    <property type="evidence" value="ECO:0007669"/>
    <property type="project" value="InterPro"/>
</dbReference>
<feature type="domain" description="BEN" evidence="1">
    <location>
        <begin position="1"/>
        <end position="69"/>
    </location>
</feature>
<comment type="caution">
    <text evidence="2">The sequence shown here is derived from an EMBL/GenBank/DDBJ whole genome shotgun (WGS) entry which is preliminary data.</text>
</comment>
<protein>
    <recommendedName>
        <fullName evidence="1">BEN domain-containing protein</fullName>
    </recommendedName>
</protein>
<proteinExistence type="predicted"/>